<reference evidence="2" key="1">
    <citation type="journal article" date="2023" name="Mol. Phylogenet. Evol.">
        <title>Genome-scale phylogeny and comparative genomics of the fungal order Sordariales.</title>
        <authorList>
            <person name="Hensen N."/>
            <person name="Bonometti L."/>
            <person name="Westerberg I."/>
            <person name="Brannstrom I.O."/>
            <person name="Guillou S."/>
            <person name="Cros-Aarteil S."/>
            <person name="Calhoun S."/>
            <person name="Haridas S."/>
            <person name="Kuo A."/>
            <person name="Mondo S."/>
            <person name="Pangilinan J."/>
            <person name="Riley R."/>
            <person name="LaButti K."/>
            <person name="Andreopoulos B."/>
            <person name="Lipzen A."/>
            <person name="Chen C."/>
            <person name="Yan M."/>
            <person name="Daum C."/>
            <person name="Ng V."/>
            <person name="Clum A."/>
            <person name="Steindorff A."/>
            <person name="Ohm R.A."/>
            <person name="Martin F."/>
            <person name="Silar P."/>
            <person name="Natvig D.O."/>
            <person name="Lalanne C."/>
            <person name="Gautier V."/>
            <person name="Ament-Velasquez S.L."/>
            <person name="Kruys A."/>
            <person name="Hutchinson M.I."/>
            <person name="Powell A.J."/>
            <person name="Barry K."/>
            <person name="Miller A.N."/>
            <person name="Grigoriev I.V."/>
            <person name="Debuchy R."/>
            <person name="Gladieux P."/>
            <person name="Hiltunen Thoren M."/>
            <person name="Johannesson H."/>
        </authorList>
    </citation>
    <scope>NUCLEOTIDE SEQUENCE</scope>
    <source>
        <strain evidence="2">PSN309</strain>
    </source>
</reference>
<feature type="transmembrane region" description="Helical" evidence="1">
    <location>
        <begin position="74"/>
        <end position="92"/>
    </location>
</feature>
<reference evidence="2" key="2">
    <citation type="submission" date="2023-05" db="EMBL/GenBank/DDBJ databases">
        <authorList>
            <consortium name="Lawrence Berkeley National Laboratory"/>
            <person name="Steindorff A."/>
            <person name="Hensen N."/>
            <person name="Bonometti L."/>
            <person name="Westerberg I."/>
            <person name="Brannstrom I.O."/>
            <person name="Guillou S."/>
            <person name="Cros-Aarteil S."/>
            <person name="Calhoun S."/>
            <person name="Haridas S."/>
            <person name="Kuo A."/>
            <person name="Mondo S."/>
            <person name="Pangilinan J."/>
            <person name="Riley R."/>
            <person name="Labutti K."/>
            <person name="Andreopoulos B."/>
            <person name="Lipzen A."/>
            <person name="Chen C."/>
            <person name="Yanf M."/>
            <person name="Daum C."/>
            <person name="Ng V."/>
            <person name="Clum A."/>
            <person name="Ohm R."/>
            <person name="Martin F."/>
            <person name="Silar P."/>
            <person name="Natvig D."/>
            <person name="Lalanne C."/>
            <person name="Gautier V."/>
            <person name="Ament-Velasquez S.L."/>
            <person name="Kruys A."/>
            <person name="Hutchinson M.I."/>
            <person name="Powell A.J."/>
            <person name="Barry K."/>
            <person name="Miller A.N."/>
            <person name="Grigoriev I.V."/>
            <person name="Debuchy R."/>
            <person name="Gladieux P."/>
            <person name="Thoren M.H."/>
            <person name="Johannesson H."/>
        </authorList>
    </citation>
    <scope>NUCLEOTIDE SEQUENCE</scope>
    <source>
        <strain evidence="2">PSN309</strain>
    </source>
</reference>
<sequence length="238" mass="26613">MEFLNSLIPFYLFSVTFASSGELWSIIHCVGSFAGFRVAFYGPYCMSSASCLLSGWERKKMLMKANDTSFSARLVIIVCTLIANFLLLPFLANIGMEERERVGRDKGVHSFTATLYFCAGPRGISFCSSFELVFPFPAKTLRCSLSPLSTSYPCPFGVSCLLFQKWKLLSLALGGLKSRGSLRGELPVPENKRSPCPCWVGVMRFWMDYLQGDSDEVRHTNQSHERSFSGGWVQAVRV</sequence>
<accession>A0AAN6WQ17</accession>
<protein>
    <submittedName>
        <fullName evidence="2">Uncharacterized protein</fullName>
    </submittedName>
</protein>
<keyword evidence="1" id="KW-0812">Transmembrane</keyword>
<gene>
    <name evidence="2" type="ORF">QBC35DRAFT_289327</name>
</gene>
<dbReference type="Proteomes" id="UP001302126">
    <property type="component" value="Unassembled WGS sequence"/>
</dbReference>
<evidence type="ECO:0000313" key="3">
    <source>
        <dbReference type="Proteomes" id="UP001302126"/>
    </source>
</evidence>
<keyword evidence="1" id="KW-0472">Membrane</keyword>
<evidence type="ECO:0000313" key="2">
    <source>
        <dbReference type="EMBL" id="KAK4185876.1"/>
    </source>
</evidence>
<evidence type="ECO:0000256" key="1">
    <source>
        <dbReference type="SAM" id="Phobius"/>
    </source>
</evidence>
<feature type="transmembrane region" description="Helical" evidence="1">
    <location>
        <begin position="33"/>
        <end position="53"/>
    </location>
</feature>
<proteinExistence type="predicted"/>
<keyword evidence="1" id="KW-1133">Transmembrane helix</keyword>
<comment type="caution">
    <text evidence="2">The sequence shown here is derived from an EMBL/GenBank/DDBJ whole genome shotgun (WGS) entry which is preliminary data.</text>
</comment>
<keyword evidence="3" id="KW-1185">Reference proteome</keyword>
<feature type="transmembrane region" description="Helical" evidence="1">
    <location>
        <begin position="7"/>
        <end position="27"/>
    </location>
</feature>
<name>A0AAN6WQ17_9PEZI</name>
<organism evidence="2 3">
    <name type="scientific">Podospora australis</name>
    <dbReference type="NCBI Taxonomy" id="1536484"/>
    <lineage>
        <taxon>Eukaryota</taxon>
        <taxon>Fungi</taxon>
        <taxon>Dikarya</taxon>
        <taxon>Ascomycota</taxon>
        <taxon>Pezizomycotina</taxon>
        <taxon>Sordariomycetes</taxon>
        <taxon>Sordariomycetidae</taxon>
        <taxon>Sordariales</taxon>
        <taxon>Podosporaceae</taxon>
        <taxon>Podospora</taxon>
    </lineage>
</organism>
<dbReference type="EMBL" id="MU864437">
    <property type="protein sequence ID" value="KAK4185876.1"/>
    <property type="molecule type" value="Genomic_DNA"/>
</dbReference>
<dbReference type="AlphaFoldDB" id="A0AAN6WQ17"/>